<organism evidence="2">
    <name type="scientific">uncultured Thermomicrobiales bacterium</name>
    <dbReference type="NCBI Taxonomy" id="1645740"/>
    <lineage>
        <taxon>Bacteria</taxon>
        <taxon>Pseudomonadati</taxon>
        <taxon>Thermomicrobiota</taxon>
        <taxon>Thermomicrobia</taxon>
        <taxon>Thermomicrobiales</taxon>
        <taxon>environmental samples</taxon>
    </lineage>
</organism>
<dbReference type="PANTHER" id="PTHR21366">
    <property type="entry name" value="GLYOXALASE FAMILY PROTEIN"/>
    <property type="match status" value="1"/>
</dbReference>
<gene>
    <name evidence="2" type="ORF">AVDCRST_MAG73-1841</name>
</gene>
<dbReference type="InterPro" id="IPR050383">
    <property type="entry name" value="GlyoxalaseI/FosfomycinResist"/>
</dbReference>
<protein>
    <recommendedName>
        <fullName evidence="1">VOC domain-containing protein</fullName>
    </recommendedName>
</protein>
<dbReference type="EMBL" id="CADCWE010000115">
    <property type="protein sequence ID" value="CAA9540452.1"/>
    <property type="molecule type" value="Genomic_DNA"/>
</dbReference>
<evidence type="ECO:0000259" key="1">
    <source>
        <dbReference type="PROSITE" id="PS51819"/>
    </source>
</evidence>
<dbReference type="InterPro" id="IPR029068">
    <property type="entry name" value="Glyas_Bleomycin-R_OHBP_Dase"/>
</dbReference>
<dbReference type="SUPFAM" id="SSF54593">
    <property type="entry name" value="Glyoxalase/Bleomycin resistance protein/Dihydroxybiphenyl dioxygenase"/>
    <property type="match status" value="1"/>
</dbReference>
<dbReference type="Pfam" id="PF00903">
    <property type="entry name" value="Glyoxalase"/>
    <property type="match status" value="1"/>
</dbReference>
<proteinExistence type="predicted"/>
<dbReference type="InterPro" id="IPR037523">
    <property type="entry name" value="VOC_core"/>
</dbReference>
<dbReference type="PROSITE" id="PS51819">
    <property type="entry name" value="VOC"/>
    <property type="match status" value="1"/>
</dbReference>
<dbReference type="PANTHER" id="PTHR21366:SF22">
    <property type="entry name" value="VOC DOMAIN-CONTAINING PROTEIN"/>
    <property type="match status" value="1"/>
</dbReference>
<name>A0A6J4U7R4_9BACT</name>
<sequence>MESTGTPEPPSVPPSPIVGFYELALEVADLEESERFYHDLLGLPVVDRWSGERRATVLGLGGNGFLLLWPPETGGAAAIHGGRGGSHVHFALRIPPEAVDPTRARLEALGVPVETFVFERGDRALYLDDPDGNVVELSGFVTFWDGTSLGTPAP</sequence>
<accession>A0A6J4U7R4</accession>
<dbReference type="Gene3D" id="3.10.180.10">
    <property type="entry name" value="2,3-Dihydroxybiphenyl 1,2-Dioxygenase, domain 1"/>
    <property type="match status" value="1"/>
</dbReference>
<reference evidence="2" key="1">
    <citation type="submission" date="2020-02" db="EMBL/GenBank/DDBJ databases">
        <authorList>
            <person name="Meier V. D."/>
        </authorList>
    </citation>
    <scope>NUCLEOTIDE SEQUENCE</scope>
    <source>
        <strain evidence="2">AVDCRST_MAG73</strain>
    </source>
</reference>
<dbReference type="InterPro" id="IPR004360">
    <property type="entry name" value="Glyas_Fos-R_dOase_dom"/>
</dbReference>
<evidence type="ECO:0000313" key="2">
    <source>
        <dbReference type="EMBL" id="CAA9540452.1"/>
    </source>
</evidence>
<feature type="domain" description="VOC" evidence="1">
    <location>
        <begin position="19"/>
        <end position="140"/>
    </location>
</feature>
<dbReference type="AlphaFoldDB" id="A0A6J4U7R4"/>